<dbReference type="Proteomes" id="UP001183794">
    <property type="component" value="Unassembled WGS sequence"/>
</dbReference>
<organism evidence="3 4">
    <name type="scientific">Enteractinococcus fodinae</name>
    <dbReference type="NCBI Taxonomy" id="684663"/>
    <lineage>
        <taxon>Bacteria</taxon>
        <taxon>Bacillati</taxon>
        <taxon>Actinomycetota</taxon>
        <taxon>Actinomycetes</taxon>
        <taxon>Micrococcales</taxon>
        <taxon>Micrococcaceae</taxon>
    </lineage>
</organism>
<name>A0ABU2B2N2_9MICC</name>
<dbReference type="RefSeq" id="WP_310171849.1">
    <property type="nucleotide sequence ID" value="NZ_BAABHE010000002.1"/>
</dbReference>
<accession>A0ABU2B2N2</accession>
<feature type="domain" description="Amphi-Trp" evidence="2">
    <location>
        <begin position="6"/>
        <end position="84"/>
    </location>
</feature>
<reference evidence="3 4" key="1">
    <citation type="submission" date="2023-07" db="EMBL/GenBank/DDBJ databases">
        <title>Sequencing the genomes of 1000 actinobacteria strains.</title>
        <authorList>
            <person name="Klenk H.-P."/>
        </authorList>
    </citation>
    <scope>NUCLEOTIDE SEQUENCE [LARGE SCALE GENOMIC DNA]</scope>
    <source>
        <strain evidence="3 4">DSM 22966</strain>
    </source>
</reference>
<keyword evidence="4" id="KW-1185">Reference proteome</keyword>
<sequence>MTESSKYVFESQDTVSRDELAELFETLAQRIRSGSVTLVTQQVDVQLPDALKLKLQVEHSVKRSDTRRELELEMGWDVHDDGTPVAQQSPKRGFTIP</sequence>
<dbReference type="NCBIfam" id="TIGR04354">
    <property type="entry name" value="amphi-Trp"/>
    <property type="match status" value="1"/>
</dbReference>
<proteinExistence type="predicted"/>
<evidence type="ECO:0000313" key="4">
    <source>
        <dbReference type="Proteomes" id="UP001183794"/>
    </source>
</evidence>
<feature type="region of interest" description="Disordered" evidence="1">
    <location>
        <begin position="74"/>
        <end position="97"/>
    </location>
</feature>
<gene>
    <name evidence="3" type="ORF">J2S62_000901</name>
</gene>
<comment type="caution">
    <text evidence="3">The sequence shown here is derived from an EMBL/GenBank/DDBJ whole genome shotgun (WGS) entry which is preliminary data.</text>
</comment>
<evidence type="ECO:0000259" key="2">
    <source>
        <dbReference type="Pfam" id="PF20068"/>
    </source>
</evidence>
<dbReference type="Pfam" id="PF20068">
    <property type="entry name" value="Amphi-Trp"/>
    <property type="match status" value="1"/>
</dbReference>
<dbReference type="EMBL" id="JAVDYJ010000001">
    <property type="protein sequence ID" value="MDR7346644.1"/>
    <property type="molecule type" value="Genomic_DNA"/>
</dbReference>
<evidence type="ECO:0000313" key="3">
    <source>
        <dbReference type="EMBL" id="MDR7346644.1"/>
    </source>
</evidence>
<dbReference type="InterPro" id="IPR027598">
    <property type="entry name" value="Amphi-Trp_dom"/>
</dbReference>
<evidence type="ECO:0000256" key="1">
    <source>
        <dbReference type="SAM" id="MobiDB-lite"/>
    </source>
</evidence>
<protein>
    <submittedName>
        <fullName evidence="3">Amphi-Trp domain-containing protein</fullName>
    </submittedName>
</protein>